<feature type="non-terminal residue" evidence="1">
    <location>
        <position position="1"/>
    </location>
</feature>
<dbReference type="SUPFAM" id="SSF49265">
    <property type="entry name" value="Fibronectin type III"/>
    <property type="match status" value="1"/>
</dbReference>
<accession>A0A8S3YFX9</accession>
<keyword evidence="2" id="KW-1185">Reference proteome</keyword>
<evidence type="ECO:0000313" key="2">
    <source>
        <dbReference type="Proteomes" id="UP000678393"/>
    </source>
</evidence>
<dbReference type="Proteomes" id="UP000678393">
    <property type="component" value="Unassembled WGS sequence"/>
</dbReference>
<evidence type="ECO:0000313" key="1">
    <source>
        <dbReference type="EMBL" id="CAG5115414.1"/>
    </source>
</evidence>
<dbReference type="InterPro" id="IPR036116">
    <property type="entry name" value="FN3_sf"/>
</dbReference>
<dbReference type="Gene3D" id="2.60.40.10">
    <property type="entry name" value="Immunoglobulins"/>
    <property type="match status" value="2"/>
</dbReference>
<organism evidence="1 2">
    <name type="scientific">Candidula unifasciata</name>
    <dbReference type="NCBI Taxonomy" id="100452"/>
    <lineage>
        <taxon>Eukaryota</taxon>
        <taxon>Metazoa</taxon>
        <taxon>Spiralia</taxon>
        <taxon>Lophotrochozoa</taxon>
        <taxon>Mollusca</taxon>
        <taxon>Gastropoda</taxon>
        <taxon>Heterobranchia</taxon>
        <taxon>Euthyneura</taxon>
        <taxon>Panpulmonata</taxon>
        <taxon>Eupulmonata</taxon>
        <taxon>Stylommatophora</taxon>
        <taxon>Helicina</taxon>
        <taxon>Helicoidea</taxon>
        <taxon>Geomitridae</taxon>
        <taxon>Candidula</taxon>
    </lineage>
</organism>
<protein>
    <recommendedName>
        <fullName evidence="3">Fibronectin type-III domain-containing protein</fullName>
    </recommendedName>
</protein>
<comment type="caution">
    <text evidence="1">The sequence shown here is derived from an EMBL/GenBank/DDBJ whole genome shotgun (WGS) entry which is preliminary data.</text>
</comment>
<dbReference type="InterPro" id="IPR013783">
    <property type="entry name" value="Ig-like_fold"/>
</dbReference>
<evidence type="ECO:0008006" key="3">
    <source>
        <dbReference type="Google" id="ProtNLM"/>
    </source>
</evidence>
<dbReference type="OrthoDB" id="6071279at2759"/>
<dbReference type="AlphaFoldDB" id="A0A8S3YFX9"/>
<reference evidence="1" key="1">
    <citation type="submission" date="2021-04" db="EMBL/GenBank/DDBJ databases">
        <authorList>
            <consortium name="Molecular Ecology Group"/>
        </authorList>
    </citation>
    <scope>NUCLEOTIDE SEQUENCE</scope>
</reference>
<gene>
    <name evidence="1" type="ORF">CUNI_LOCUS972</name>
</gene>
<name>A0A8S3YFX9_9EUPU</name>
<dbReference type="EMBL" id="CAJHNH020000114">
    <property type="protein sequence ID" value="CAG5115414.1"/>
    <property type="molecule type" value="Genomic_DNA"/>
</dbReference>
<proteinExistence type="predicted"/>
<sequence length="210" mass="23610">MTCHWQHPVNYTNKDTVHVTCFYTVRHSNLTYQCPKESYNGCTFSHGEFMSTDYVLQVSVRNTRTARTASAIFAVDTSRLVKPAPVEHLIAIEDPRGSGCFSVFWTHSRKFHPKVYRIQHQIVGQTQMSVLSAATNETKLTSCGHSPYTHHRFSVTCFPASIWSGNWSDPVFTDAWTSMTAPGLGPQVTNGSFTSAECLVATRHVTVMWQ</sequence>